<comment type="caution">
    <text evidence="8">The sequence shown here is derived from an EMBL/GenBank/DDBJ whole genome shotgun (WGS) entry which is preliminary data.</text>
</comment>
<dbReference type="EMBL" id="JAMGBB010000001">
    <property type="protein sequence ID" value="MCL6741652.1"/>
    <property type="molecule type" value="Genomic_DNA"/>
</dbReference>
<name>A0ABT0SBY6_9SPHN</name>
<keyword evidence="2 6" id="KW-0489">Methyltransferase</keyword>
<feature type="binding site" evidence="6">
    <location>
        <position position="283"/>
    </location>
    <ligand>
        <name>S-adenosyl-L-methionine</name>
        <dbReference type="ChEBI" id="CHEBI:59789"/>
    </ligand>
</feature>
<dbReference type="InterPro" id="IPR023267">
    <property type="entry name" value="RCMT"/>
</dbReference>
<sequence>MPTPQTPIEGVAARQAALRILDAVLRRGQTMDNAAQAARGLPPADAALASAIAGETLRRLPDLDALIDGATRQRLPDDSKARTVLRLALAQKIGLGTPDHALVATALPLVDGGPRRLVHGVLGTLLRQGLPSIDAPRLPETVEERWRAAWGREIVLAARNAIARRPPLDLSFASDDACAAFPEGISLAPRHRRIDHHGAITGLTGFENGQWWVQDLAASLPARLVPASAGTVLDACAAPGGKTMQLAAAGHDVTALDRSESRLARLSDNLARTGFKAKTIVADVLDWTPDVPFDAVLLDAPCSATGTFRRHPEVLYRARPAIIEQSAELQGRLLARAADWVRPGGSLVYAVCSLEPQEGEERIEQFLADRTDFRIQPAPELADGVTPHFRGWLRVLPGILEPQGGLDGFFTAHLVRRA</sequence>
<evidence type="ECO:0000256" key="6">
    <source>
        <dbReference type="PROSITE-ProRule" id="PRU01023"/>
    </source>
</evidence>
<protein>
    <submittedName>
        <fullName evidence="8">RsmB/NOP family class I SAM-dependent RNA methyltransferase</fullName>
    </submittedName>
</protein>
<dbReference type="Pfam" id="PF01029">
    <property type="entry name" value="NusB"/>
    <property type="match status" value="1"/>
</dbReference>
<dbReference type="Proteomes" id="UP001165383">
    <property type="component" value="Unassembled WGS sequence"/>
</dbReference>
<dbReference type="GO" id="GO:0032259">
    <property type="term" value="P:methylation"/>
    <property type="evidence" value="ECO:0007669"/>
    <property type="project" value="UniProtKB-KW"/>
</dbReference>
<feature type="domain" description="SAM-dependent MTase RsmB/NOP-type" evidence="7">
    <location>
        <begin position="146"/>
        <end position="417"/>
    </location>
</feature>
<dbReference type="Gene3D" id="3.40.50.150">
    <property type="entry name" value="Vaccinia Virus protein VP39"/>
    <property type="match status" value="1"/>
</dbReference>
<evidence type="ECO:0000256" key="3">
    <source>
        <dbReference type="ARBA" id="ARBA00022679"/>
    </source>
</evidence>
<keyword evidence="3 6" id="KW-0808">Transferase</keyword>
<dbReference type="SUPFAM" id="SSF53335">
    <property type="entry name" value="S-adenosyl-L-methionine-dependent methyltransferases"/>
    <property type="match status" value="1"/>
</dbReference>
<dbReference type="PRINTS" id="PR02008">
    <property type="entry name" value="RCMTFAMILY"/>
</dbReference>
<dbReference type="CDD" id="cd02440">
    <property type="entry name" value="AdoMet_MTases"/>
    <property type="match status" value="1"/>
</dbReference>
<evidence type="ECO:0000313" key="9">
    <source>
        <dbReference type="Proteomes" id="UP001165383"/>
    </source>
</evidence>
<feature type="binding site" evidence="6">
    <location>
        <position position="257"/>
    </location>
    <ligand>
        <name>S-adenosyl-L-methionine</name>
        <dbReference type="ChEBI" id="CHEBI:59789"/>
    </ligand>
</feature>
<reference evidence="8" key="1">
    <citation type="submission" date="2022-05" db="EMBL/GenBank/DDBJ databases">
        <authorList>
            <person name="Jo J.-H."/>
            <person name="Im W.-T."/>
        </authorList>
    </citation>
    <scope>NUCLEOTIDE SEQUENCE</scope>
    <source>
        <strain evidence="8">RB56-2</strain>
    </source>
</reference>
<accession>A0ABT0SBY6</accession>
<feature type="binding site" evidence="6">
    <location>
        <position position="299"/>
    </location>
    <ligand>
        <name>S-adenosyl-L-methionine</name>
        <dbReference type="ChEBI" id="CHEBI:59789"/>
    </ligand>
</feature>
<evidence type="ECO:0000256" key="4">
    <source>
        <dbReference type="ARBA" id="ARBA00022691"/>
    </source>
</evidence>
<dbReference type="PANTHER" id="PTHR22807:SF61">
    <property type="entry name" value="NOL1_NOP2_SUN FAMILY PROTEIN _ ANTITERMINATION NUSB DOMAIN-CONTAINING PROTEIN"/>
    <property type="match status" value="1"/>
</dbReference>
<dbReference type="PROSITE" id="PS51686">
    <property type="entry name" value="SAM_MT_RSMB_NOP"/>
    <property type="match status" value="1"/>
</dbReference>
<dbReference type="InterPro" id="IPR001678">
    <property type="entry name" value="MeTrfase_RsmB-F_NOP2_dom"/>
</dbReference>
<keyword evidence="9" id="KW-1185">Reference proteome</keyword>
<dbReference type="InterPro" id="IPR035926">
    <property type="entry name" value="NusB-like_sf"/>
</dbReference>
<dbReference type="Pfam" id="PF01189">
    <property type="entry name" value="Methyltr_RsmB-F"/>
    <property type="match status" value="1"/>
</dbReference>
<dbReference type="SUPFAM" id="SSF48013">
    <property type="entry name" value="NusB-like"/>
    <property type="match status" value="1"/>
</dbReference>
<feature type="binding site" evidence="6">
    <location>
        <begin position="236"/>
        <end position="242"/>
    </location>
    <ligand>
        <name>S-adenosyl-L-methionine</name>
        <dbReference type="ChEBI" id="CHEBI:59789"/>
    </ligand>
</feature>
<dbReference type="PANTHER" id="PTHR22807">
    <property type="entry name" value="NOP2 YEAST -RELATED NOL1/NOP2/FMU SUN DOMAIN-CONTAINING"/>
    <property type="match status" value="1"/>
</dbReference>
<dbReference type="InterPro" id="IPR006027">
    <property type="entry name" value="NusB_RsmB_TIM44"/>
</dbReference>
<keyword evidence="5 6" id="KW-0694">RNA-binding</keyword>
<dbReference type="RefSeq" id="WP_249916025.1">
    <property type="nucleotide sequence ID" value="NZ_JAMGBB010000001.1"/>
</dbReference>
<dbReference type="GO" id="GO:0008168">
    <property type="term" value="F:methyltransferase activity"/>
    <property type="evidence" value="ECO:0007669"/>
    <property type="project" value="UniProtKB-KW"/>
</dbReference>
<dbReference type="InterPro" id="IPR049560">
    <property type="entry name" value="MeTrfase_RsmB-F_NOP2_cat"/>
</dbReference>
<gene>
    <name evidence="8" type="ORF">LZ518_10965</name>
</gene>
<evidence type="ECO:0000259" key="7">
    <source>
        <dbReference type="PROSITE" id="PS51686"/>
    </source>
</evidence>
<dbReference type="InterPro" id="IPR018314">
    <property type="entry name" value="RsmB/NOL1/NOP2-like_CS"/>
</dbReference>
<evidence type="ECO:0000256" key="2">
    <source>
        <dbReference type="ARBA" id="ARBA00022603"/>
    </source>
</evidence>
<dbReference type="PROSITE" id="PS01153">
    <property type="entry name" value="NOL1_NOP2_SUN"/>
    <property type="match status" value="1"/>
</dbReference>
<dbReference type="InterPro" id="IPR029063">
    <property type="entry name" value="SAM-dependent_MTases_sf"/>
</dbReference>
<comment type="similarity">
    <text evidence="1 6">Belongs to the class I-like SAM-binding methyltransferase superfamily. RsmB/NOP family.</text>
</comment>
<feature type="active site" description="Nucleophile" evidence="6">
    <location>
        <position position="352"/>
    </location>
</feature>
<proteinExistence type="inferred from homology"/>
<dbReference type="Gene3D" id="1.10.940.10">
    <property type="entry name" value="NusB-like"/>
    <property type="match status" value="1"/>
</dbReference>
<organism evidence="8 9">
    <name type="scientific">Sphingomonas brevis</name>
    <dbReference type="NCBI Taxonomy" id="2908206"/>
    <lineage>
        <taxon>Bacteria</taxon>
        <taxon>Pseudomonadati</taxon>
        <taxon>Pseudomonadota</taxon>
        <taxon>Alphaproteobacteria</taxon>
        <taxon>Sphingomonadales</taxon>
        <taxon>Sphingomonadaceae</taxon>
        <taxon>Sphingomonas</taxon>
    </lineage>
</organism>
<evidence type="ECO:0000313" key="8">
    <source>
        <dbReference type="EMBL" id="MCL6741652.1"/>
    </source>
</evidence>
<evidence type="ECO:0000256" key="1">
    <source>
        <dbReference type="ARBA" id="ARBA00007494"/>
    </source>
</evidence>
<evidence type="ECO:0000256" key="5">
    <source>
        <dbReference type="ARBA" id="ARBA00022884"/>
    </source>
</evidence>
<keyword evidence="4 6" id="KW-0949">S-adenosyl-L-methionine</keyword>